<dbReference type="Pfam" id="PF24704">
    <property type="entry name" value="DUF7667"/>
    <property type="match status" value="1"/>
</dbReference>
<dbReference type="InterPro" id="IPR056084">
    <property type="entry name" value="DUF7667"/>
</dbReference>
<name>S9SNV5_PAEAL</name>
<dbReference type="RefSeq" id="WP_021259420.1">
    <property type="nucleotide sequence ID" value="NZ_ATMT01000043.1"/>
</dbReference>
<dbReference type="eggNOG" id="ENOG50306F8">
    <property type="taxonomic scope" value="Bacteria"/>
</dbReference>
<dbReference type="Proteomes" id="UP000015344">
    <property type="component" value="Unassembled WGS sequence"/>
</dbReference>
<gene>
    <name evidence="1" type="ORF">PAALTS15_10015</name>
</gene>
<accession>S9SNV5</accession>
<dbReference type="AlphaFoldDB" id="S9SNV5"/>
<dbReference type="PATRIC" id="fig|1117108.3.peg.2079"/>
<evidence type="ECO:0000313" key="2">
    <source>
        <dbReference type="Proteomes" id="UP000015344"/>
    </source>
</evidence>
<comment type="caution">
    <text evidence="1">The sequence shown here is derived from an EMBL/GenBank/DDBJ whole genome shotgun (WGS) entry which is preliminary data.</text>
</comment>
<organism evidence="1 2">
    <name type="scientific">Paenibacillus alvei TS-15</name>
    <dbReference type="NCBI Taxonomy" id="1117108"/>
    <lineage>
        <taxon>Bacteria</taxon>
        <taxon>Bacillati</taxon>
        <taxon>Bacillota</taxon>
        <taxon>Bacilli</taxon>
        <taxon>Bacillales</taxon>
        <taxon>Paenibacillaceae</taxon>
        <taxon>Paenibacillus</taxon>
    </lineage>
</organism>
<reference evidence="1 2" key="1">
    <citation type="submission" date="2013-05" db="EMBL/GenBank/DDBJ databases">
        <authorList>
            <person name="Strain E.A."/>
            <person name="Brown E."/>
            <person name="Allard M.W."/>
            <person name="Luo Y.L."/>
        </authorList>
    </citation>
    <scope>NUCLEOTIDE SEQUENCE [LARGE SCALE GENOMIC DNA]</scope>
    <source>
        <strain evidence="1 2">TS-15</strain>
    </source>
</reference>
<proteinExistence type="predicted"/>
<sequence>MIGIHPVHRRLAELHLIQQQRPWTDAELLEMIHCMRINANLIQRIDGLKQLSQHAYEMGDSDWQHEICSKIEKLQVSMDAF</sequence>
<evidence type="ECO:0000313" key="1">
    <source>
        <dbReference type="EMBL" id="EPY07452.1"/>
    </source>
</evidence>
<protein>
    <submittedName>
        <fullName evidence="1">Uncharacterized protein</fullName>
    </submittedName>
</protein>
<dbReference type="EMBL" id="ATMT01000043">
    <property type="protein sequence ID" value="EPY07452.1"/>
    <property type="molecule type" value="Genomic_DNA"/>
</dbReference>